<dbReference type="Gene3D" id="3.30.1490.300">
    <property type="match status" value="1"/>
</dbReference>
<sequence length="523" mass="56095">MLSVDRASLELCITRPCERSQAGQVLSDLVDEHDLKGIPAYVTLSRSDYDTQFVDLPGVADHEIREALSWRVTPPGVMGSDEIVTTGVRLTNDREASTEESSLVRATVMSRRMLDDLSKAVTSAGLDLRAMFPRETALITLAKQSVADAVLDEQSSNDATPIMTVFVASRSTGVTVARGDYLYLSRTVTMAVDRDNGLDTTQTDQLVSECVRTATNFNKRLSDTPLSQCLIGPSFEGLENVSDALGESLGIDCHILTLPPHVEPADAQTKAASATPEGMLAIAATLNVSLPEADSIYQPPAKDRSITAPRNLAAITLAGVLVLAAISGVQTWRIADHADAVAAASAQREQLNSTVADLREQLEQAQDVEPSARLVERRDRLQRQYNAYDSLLGAFEGVDTSLLDGFAAPMEALGDAVVEGVWLERINIEADAITLRGHTLQAFQAETFASLLTATAPFAEWSPSTLDIGNRSERPSGLVVHDFTIEGDGLLADTAARPDDTGTAGIQGTDFPSLLRALKDTDE</sequence>
<dbReference type="AlphaFoldDB" id="U5T6J4"/>
<name>U5T6J4_9GAMM</name>
<keyword evidence="1" id="KW-0175">Coiled coil</keyword>
<dbReference type="PATRIC" id="fig|1335757.3.peg.810"/>
<gene>
    <name evidence="2" type="ORF">SPICUR_04140</name>
</gene>
<protein>
    <submittedName>
        <fullName evidence="2">Uncharacterized protein</fullName>
    </submittedName>
</protein>
<evidence type="ECO:0000313" key="3">
    <source>
        <dbReference type="Proteomes" id="UP000017640"/>
    </source>
</evidence>
<evidence type="ECO:0000313" key="2">
    <source>
        <dbReference type="EMBL" id="AGY91812.1"/>
    </source>
</evidence>
<proteinExistence type="predicted"/>
<dbReference type="Proteomes" id="UP000017640">
    <property type="component" value="Chromosome"/>
</dbReference>
<dbReference type="Gene3D" id="3.30.420.40">
    <property type="match status" value="2"/>
</dbReference>
<dbReference type="eggNOG" id="COG4972">
    <property type="taxonomic scope" value="Bacteria"/>
</dbReference>
<dbReference type="EMBL" id="CP005990">
    <property type="protein sequence ID" value="AGY91812.1"/>
    <property type="molecule type" value="Genomic_DNA"/>
</dbReference>
<evidence type="ECO:0000256" key="1">
    <source>
        <dbReference type="SAM" id="Coils"/>
    </source>
</evidence>
<accession>U5T6J4</accession>
<dbReference type="HOGENOM" id="CLU_520644_0_0_6"/>
<reference evidence="2 3" key="1">
    <citation type="journal article" date="2013" name="BMC Genomics">
        <title>Genomes of "Spiribacter", a streamlined, successful halophilic bacterium.</title>
        <authorList>
            <person name="Lopez-Perez M."/>
            <person name="Ghai R."/>
            <person name="Leon M.J."/>
            <person name="Rodriguez-Olmos A."/>
            <person name="Copa-Patino J.L."/>
            <person name="Soliveri J."/>
            <person name="Sanchez-Porro C."/>
            <person name="Ventosa A."/>
            <person name="Rodriguez-Valera F."/>
        </authorList>
    </citation>
    <scope>NUCLEOTIDE SEQUENCE [LARGE SCALE GENOMIC DNA]</scope>
    <source>
        <strain evidence="2 3">UAH-SP71</strain>
    </source>
</reference>
<dbReference type="STRING" id="1335757.SPICUR_04140"/>
<keyword evidence="3" id="KW-1185">Reference proteome</keyword>
<dbReference type="KEGG" id="spiu:SPICUR_04140"/>
<organism evidence="2 3">
    <name type="scientific">Spiribacter curvatus</name>
    <dbReference type="NCBI Taxonomy" id="1335757"/>
    <lineage>
        <taxon>Bacteria</taxon>
        <taxon>Pseudomonadati</taxon>
        <taxon>Pseudomonadota</taxon>
        <taxon>Gammaproteobacteria</taxon>
        <taxon>Chromatiales</taxon>
        <taxon>Ectothiorhodospiraceae</taxon>
        <taxon>Spiribacter</taxon>
    </lineage>
</organism>
<feature type="coiled-coil region" evidence="1">
    <location>
        <begin position="341"/>
        <end position="368"/>
    </location>
</feature>